<keyword evidence="6" id="KW-1133">Transmembrane helix</keyword>
<dbReference type="SUPFAM" id="SSF81653">
    <property type="entry name" value="Calcium ATPase, transduction domain A"/>
    <property type="match status" value="1"/>
</dbReference>
<evidence type="ECO:0000256" key="7">
    <source>
        <dbReference type="ARBA" id="ARBA00023136"/>
    </source>
</evidence>
<sequence length="1586" mass="163430">MASRPRGAPPSARPYPTQSGVAVAPRIQVLPPLPALIAWPVSLATAAGEAAGAALASAARWGQHAVHEALVGLPADIAEAAAVLVDVGKHRTRRRVWSRPGRAHIEVRGLTGHGDRHQRLVRGLTTVLRETEGVRWAAVNAVLGQVVVDVEEDGVDLDQLLELVERVELEHGTSTEPFAGTRPYPPFESAPATLAKTSLAADCLGLAVAAVRQVTPLPALPPMLRVPVVVADAQPRVRRLLEARLGRAHADMLLGVSNAAVHSLTMGVAPLALDAVQRLLQLSEIRSRQAVWQLREAELVRTGDKLPREAPDPSARPVPLPAGPVETCGDRTSLAALLGAGGLLAWTHSPEQAAEAILATVPKAAGMGREAFASRLAGDLARDGVVPMDGGALRLLDRISTVLIDSAALCTARLRLLSVTATGDLDEAGLWSAAQSVLTGRPLPELCGEGPWTHGRWRLERPADAPQRRPDDPSALPLDLYDTDGRHQARILVGCELDPLADALLGAARSGTRRLLLTEHASAAELLPWADHALPLGPEPLHEQVRRLQGEGQGVLLISAGQDHALAAADLGVAVLPRPGAATGAVCWSADLICGPGLAQPWRILTALDEADRVSSRSAHLSMGGSALGALLAAAGTRRRVAGLTTSPVYGAAFLAVLGGMSAARRVARQPLPPVRVRGDWHALGPLETLDTLQALHDSQSGGQSGGEPGAQPSRRSAEQPSAPRHPLYGTLQEALRTLVGLPLLGTTALGAASLLAAVREELRDPLTPVLALGAAASAAVGSSVDSALVGGVMVGNAVVSGAQRLRAERALSGLILGERVTARRVDWAPPARTAADRTLLPAGLEAAPARLATAEDLRVGDIIALRPSDVVPADARLLVSDRLELDEAVLTGESGPVAKDPRATPGADLAERSCMVYQGCTVLAGTGYAVVVADRAQSEAGRAADLAGRATVPIGVEGHLAALTKAALPAVGVGGAVVTLLGLLRGVPVREALASGVAIAVAAVPEGLPLVATVAQSAAARRLSQRGVLTRSARVLEALGRVDVVCFDKTGTLTEGRPAVTRVTGLDHDLLLDSPAGHHLLRIAARACPQARPGQVLAHATDQAVVDAAVAQCGQDQAWQPVTELPFEASRGYAASLGIESGQPCLAVKGAPETVLARCTTSLGARLGYGGDPVPLDATGRRSAHDLVQRLASDGLRVLAVAEARPAPAAAPADGEPLLVSDLTLLGFLAIADTTRPGAAETVKRLSDAGVRVAMITGDHPTTASAVARELGIPQAETVLTGSDMDTLPDGERSERIARTTVFARVSPEHKVRIVRALQQAGHVVAMTGDGVNDAAAIRLADVGIGLSAHGSTSARAASDLVLTEPDPTRILDALLEGRTLWRSVRDAVAILVGGNAGEVAFTVLGTALAGRAPLGTRQLLLVNLLTDMLPALAVALAPARRRRADEDPLADGPSPSLLGRDLARILTVRGTATTLGAASAWQIGRVTGLSRRAGTMGLAALVATQLGQTLITDWHSPLVLATSSLSAAALIGIVETPGLSHFFGCTPLGPLAWTTVGVCSTTATLAAAVAPRLLSRSGPGTAPA</sequence>
<keyword evidence="5" id="KW-1278">Translocase</keyword>
<evidence type="ECO:0000256" key="5">
    <source>
        <dbReference type="ARBA" id="ARBA00022967"/>
    </source>
</evidence>
<keyword evidence="4" id="KW-0067">ATP-binding</keyword>
<evidence type="ECO:0000256" key="6">
    <source>
        <dbReference type="ARBA" id="ARBA00022989"/>
    </source>
</evidence>
<evidence type="ECO:0000256" key="4">
    <source>
        <dbReference type="ARBA" id="ARBA00022840"/>
    </source>
</evidence>
<keyword evidence="2" id="KW-0812">Transmembrane</keyword>
<dbReference type="SUPFAM" id="SSF56784">
    <property type="entry name" value="HAD-like"/>
    <property type="match status" value="1"/>
</dbReference>
<dbReference type="Pfam" id="PF00122">
    <property type="entry name" value="E1-E2_ATPase"/>
    <property type="match status" value="1"/>
</dbReference>
<name>A0A345T4H7_9ACTN</name>
<dbReference type="GO" id="GO:0005524">
    <property type="term" value="F:ATP binding"/>
    <property type="evidence" value="ECO:0007669"/>
    <property type="project" value="UniProtKB-KW"/>
</dbReference>
<dbReference type="EMBL" id="CP031264">
    <property type="protein sequence ID" value="AXI80882.1"/>
    <property type="molecule type" value="Genomic_DNA"/>
</dbReference>
<evidence type="ECO:0000256" key="2">
    <source>
        <dbReference type="ARBA" id="ARBA00022692"/>
    </source>
</evidence>
<dbReference type="Pfam" id="PF00689">
    <property type="entry name" value="Cation_ATPase_C"/>
    <property type="match status" value="1"/>
</dbReference>
<dbReference type="SFLD" id="SFLDS00003">
    <property type="entry name" value="Haloacid_Dehalogenase"/>
    <property type="match status" value="1"/>
</dbReference>
<evidence type="ECO:0000313" key="12">
    <source>
        <dbReference type="EMBL" id="AXI80882.1"/>
    </source>
</evidence>
<comment type="catalytic activity">
    <reaction evidence="8">
        <text>ATP + H2O = ADP + phosphate + H(+)</text>
        <dbReference type="Rhea" id="RHEA:13065"/>
        <dbReference type="ChEBI" id="CHEBI:15377"/>
        <dbReference type="ChEBI" id="CHEBI:15378"/>
        <dbReference type="ChEBI" id="CHEBI:30616"/>
        <dbReference type="ChEBI" id="CHEBI:43474"/>
        <dbReference type="ChEBI" id="CHEBI:456216"/>
    </reaction>
</comment>
<dbReference type="SUPFAM" id="SSF81665">
    <property type="entry name" value="Calcium ATPase, transmembrane domain M"/>
    <property type="match status" value="1"/>
</dbReference>
<dbReference type="Proteomes" id="UP000249340">
    <property type="component" value="Chromosome"/>
</dbReference>
<evidence type="ECO:0000259" key="10">
    <source>
        <dbReference type="Pfam" id="PF00122"/>
    </source>
</evidence>
<dbReference type="InterPro" id="IPR023298">
    <property type="entry name" value="ATPase_P-typ_TM_dom_sf"/>
</dbReference>
<evidence type="ECO:0000259" key="11">
    <source>
        <dbReference type="Pfam" id="PF00689"/>
    </source>
</evidence>
<evidence type="ECO:0000256" key="1">
    <source>
        <dbReference type="ARBA" id="ARBA00004651"/>
    </source>
</evidence>
<keyword evidence="7" id="KW-0472">Membrane</keyword>
<dbReference type="Pfam" id="PF00702">
    <property type="entry name" value="Hydrolase"/>
    <property type="match status" value="1"/>
</dbReference>
<feature type="region of interest" description="Disordered" evidence="9">
    <location>
        <begin position="697"/>
        <end position="726"/>
    </location>
</feature>
<dbReference type="Gene3D" id="3.40.1110.10">
    <property type="entry name" value="Calcium-transporting ATPase, cytoplasmic domain N"/>
    <property type="match status" value="1"/>
</dbReference>
<dbReference type="OrthoDB" id="9814270at2"/>
<feature type="domain" description="P-type ATPase A" evidence="10">
    <location>
        <begin position="855"/>
        <end position="947"/>
    </location>
</feature>
<dbReference type="GO" id="GO:0016887">
    <property type="term" value="F:ATP hydrolysis activity"/>
    <property type="evidence" value="ECO:0007669"/>
    <property type="project" value="InterPro"/>
</dbReference>
<gene>
    <name evidence="12" type="ORF">C7M71_029385</name>
</gene>
<dbReference type="GO" id="GO:0005886">
    <property type="term" value="C:plasma membrane"/>
    <property type="evidence" value="ECO:0007669"/>
    <property type="project" value="UniProtKB-SubCell"/>
</dbReference>
<dbReference type="SFLD" id="SFLDG00002">
    <property type="entry name" value="C1.7:_P-type_atpase_like"/>
    <property type="match status" value="1"/>
</dbReference>
<dbReference type="InterPro" id="IPR044492">
    <property type="entry name" value="P_typ_ATPase_HD_dom"/>
</dbReference>
<proteinExistence type="predicted"/>
<keyword evidence="3" id="KW-0547">Nucleotide-binding</keyword>
<dbReference type="Gene3D" id="2.70.150.10">
    <property type="entry name" value="Calcium-transporting ATPase, cytoplasmic transduction domain A"/>
    <property type="match status" value="1"/>
</dbReference>
<comment type="subcellular location">
    <subcellularLocation>
        <location evidence="1">Cell membrane</location>
        <topology evidence="1">Multi-pass membrane protein</topology>
    </subcellularLocation>
</comment>
<dbReference type="PANTHER" id="PTHR42861">
    <property type="entry name" value="CALCIUM-TRANSPORTING ATPASE"/>
    <property type="match status" value="1"/>
</dbReference>
<feature type="region of interest" description="Disordered" evidence="9">
    <location>
        <begin position="304"/>
        <end position="324"/>
    </location>
</feature>
<dbReference type="SUPFAM" id="SSF81660">
    <property type="entry name" value="Metal cation-transporting ATPase, ATP-binding domain N"/>
    <property type="match status" value="1"/>
</dbReference>
<evidence type="ECO:0000256" key="3">
    <source>
        <dbReference type="ARBA" id="ARBA00022741"/>
    </source>
</evidence>
<dbReference type="InterPro" id="IPR059000">
    <property type="entry name" value="ATPase_P-type_domA"/>
</dbReference>
<dbReference type="Gene3D" id="3.40.50.1000">
    <property type="entry name" value="HAD superfamily/HAD-like"/>
    <property type="match status" value="1"/>
</dbReference>
<evidence type="ECO:0000313" key="13">
    <source>
        <dbReference type="Proteomes" id="UP000249340"/>
    </source>
</evidence>
<reference evidence="13" key="1">
    <citation type="submission" date="2018-07" db="EMBL/GenBank/DDBJ databases">
        <title>Streptacidiphilus bronchialis DSM 106435 chromosome.</title>
        <authorList>
            <person name="Batra D."/>
            <person name="Gulvik C.A."/>
        </authorList>
    </citation>
    <scope>NUCLEOTIDE SEQUENCE [LARGE SCALE GENOMIC DNA]</scope>
    <source>
        <strain evidence="13">DSM 106435</strain>
    </source>
</reference>
<dbReference type="InterPro" id="IPR018303">
    <property type="entry name" value="ATPase_P-typ_P_site"/>
</dbReference>
<dbReference type="InterPro" id="IPR008250">
    <property type="entry name" value="ATPase_P-typ_transduc_dom_A_sf"/>
</dbReference>
<dbReference type="InterPro" id="IPR006068">
    <property type="entry name" value="ATPase_P-typ_cation-transptr_C"/>
</dbReference>
<organism evidence="12 13">
    <name type="scientific">Peterkaempfera bronchialis</name>
    <dbReference type="NCBI Taxonomy" id="2126346"/>
    <lineage>
        <taxon>Bacteria</taxon>
        <taxon>Bacillati</taxon>
        <taxon>Actinomycetota</taxon>
        <taxon>Actinomycetes</taxon>
        <taxon>Kitasatosporales</taxon>
        <taxon>Streptomycetaceae</taxon>
        <taxon>Peterkaempfera</taxon>
    </lineage>
</organism>
<accession>A0A345T4H7</accession>
<dbReference type="InterPro" id="IPR023299">
    <property type="entry name" value="ATPase_P-typ_cyto_dom_N"/>
</dbReference>
<keyword evidence="13" id="KW-1185">Reference proteome</keyword>
<dbReference type="PRINTS" id="PR00119">
    <property type="entry name" value="CATATPASE"/>
</dbReference>
<evidence type="ECO:0000256" key="9">
    <source>
        <dbReference type="SAM" id="MobiDB-lite"/>
    </source>
</evidence>
<evidence type="ECO:0000256" key="8">
    <source>
        <dbReference type="ARBA" id="ARBA00049360"/>
    </source>
</evidence>
<dbReference type="Gene3D" id="1.20.1110.10">
    <property type="entry name" value="Calcium-transporting ATPase, transmembrane domain"/>
    <property type="match status" value="1"/>
</dbReference>
<dbReference type="PRINTS" id="PR00120">
    <property type="entry name" value="HATPASE"/>
</dbReference>
<dbReference type="NCBIfam" id="TIGR01494">
    <property type="entry name" value="ATPase_P-type"/>
    <property type="match status" value="2"/>
</dbReference>
<dbReference type="InterPro" id="IPR036412">
    <property type="entry name" value="HAD-like_sf"/>
</dbReference>
<feature type="domain" description="Cation-transporting P-type ATPase C-terminal" evidence="11">
    <location>
        <begin position="1414"/>
        <end position="1569"/>
    </location>
</feature>
<dbReference type="InterPro" id="IPR001757">
    <property type="entry name" value="P_typ_ATPase"/>
</dbReference>
<dbReference type="PROSITE" id="PS00154">
    <property type="entry name" value="ATPASE_E1_E2"/>
    <property type="match status" value="1"/>
</dbReference>
<dbReference type="KEGG" id="stri:C7M71_029385"/>
<protein>
    <submittedName>
        <fullName evidence="12">Cation-translocating P-type ATPase</fullName>
    </submittedName>
</protein>
<dbReference type="SFLD" id="SFLDF00027">
    <property type="entry name" value="p-type_atpase"/>
    <property type="match status" value="1"/>
</dbReference>
<dbReference type="InterPro" id="IPR023214">
    <property type="entry name" value="HAD_sf"/>
</dbReference>